<evidence type="ECO:0000313" key="3">
    <source>
        <dbReference type="EMBL" id="KZS16070.1"/>
    </source>
</evidence>
<dbReference type="PANTHER" id="PTHR47160">
    <property type="entry name" value="PUTATIVE-RELATED"/>
    <property type="match status" value="1"/>
</dbReference>
<feature type="domain" description="MULE transposase" evidence="2">
    <location>
        <begin position="200"/>
        <end position="296"/>
    </location>
</feature>
<comment type="caution">
    <text evidence="3">The sequence shown here is derived from an EMBL/GenBank/DDBJ whole genome shotgun (WGS) entry which is preliminary data.</text>
</comment>
<evidence type="ECO:0000256" key="1">
    <source>
        <dbReference type="SAM" id="MobiDB-lite"/>
    </source>
</evidence>
<dbReference type="Pfam" id="PF10551">
    <property type="entry name" value="MULE"/>
    <property type="match status" value="1"/>
</dbReference>
<feature type="region of interest" description="Disordered" evidence="1">
    <location>
        <begin position="424"/>
        <end position="447"/>
    </location>
</feature>
<name>A0A164Z8B0_9CRUS</name>
<feature type="compositionally biased region" description="Basic and acidic residues" evidence="1">
    <location>
        <begin position="526"/>
        <end position="551"/>
    </location>
</feature>
<reference evidence="3 4" key="1">
    <citation type="submission" date="2016-03" db="EMBL/GenBank/DDBJ databases">
        <title>EvidentialGene: Evidence-directed Construction of Genes on Genomes.</title>
        <authorList>
            <person name="Gilbert D.G."/>
            <person name="Choi J.-H."/>
            <person name="Mockaitis K."/>
            <person name="Colbourne J."/>
            <person name="Pfrender M."/>
        </authorList>
    </citation>
    <scope>NUCLEOTIDE SEQUENCE [LARGE SCALE GENOMIC DNA]</scope>
    <source>
        <strain evidence="3 4">Xinb3</strain>
        <tissue evidence="3">Complete organism</tissue>
    </source>
</reference>
<feature type="compositionally biased region" description="Acidic residues" evidence="1">
    <location>
        <begin position="488"/>
        <end position="507"/>
    </location>
</feature>
<dbReference type="InterPro" id="IPR018289">
    <property type="entry name" value="MULE_transposase_dom"/>
</dbReference>
<dbReference type="EMBL" id="LRGB01000765">
    <property type="protein sequence ID" value="KZS16070.1"/>
    <property type="molecule type" value="Genomic_DNA"/>
</dbReference>
<organism evidence="3 4">
    <name type="scientific">Daphnia magna</name>
    <dbReference type="NCBI Taxonomy" id="35525"/>
    <lineage>
        <taxon>Eukaryota</taxon>
        <taxon>Metazoa</taxon>
        <taxon>Ecdysozoa</taxon>
        <taxon>Arthropoda</taxon>
        <taxon>Crustacea</taxon>
        <taxon>Branchiopoda</taxon>
        <taxon>Diplostraca</taxon>
        <taxon>Cladocera</taxon>
        <taxon>Anomopoda</taxon>
        <taxon>Daphniidae</taxon>
        <taxon>Daphnia</taxon>
    </lineage>
</organism>
<accession>A0A164Z8B0</accession>
<feature type="region of interest" description="Disordered" evidence="1">
    <location>
        <begin position="488"/>
        <end position="619"/>
    </location>
</feature>
<dbReference type="PANTHER" id="PTHR47160:SF10">
    <property type="entry name" value="MULE TRANSPOSASE DOMAIN-CONTAINING PROTEIN"/>
    <property type="match status" value="1"/>
</dbReference>
<keyword evidence="4" id="KW-1185">Reference proteome</keyword>
<gene>
    <name evidence="3" type="ORF">APZ42_018252</name>
</gene>
<sequence length="695" mass="79559">MAEEVWRVVEVTVVPGTRKNSVRYNTACGFIFYKKAYRGDKLRVECMNRKIGCLCKMTMLDGVFTINGVHNHAAQFREQHRAATVNDCLDIARAPRMGQQGPKRILELARSRNPDARIALNPVLERRIQREKRANQPPPPTSIPEMLDSIEMYPDFKETIRGDQFFHGVARSEEDDDVPGVAVIFLSLMLLGQLGQVNSMHLDGTFRTVPGLFYQLLTIHVIVFDKVSISCSIVLMSRKTRNLYTSVMQQIVRIYEERFPDVPISINDIVTDFELALMGAISDVMDAEARGCWFHYGQAVLRKSGKLHLTRNYRNGGVVAHIVQELIGLALLPAERIYEGFEVSTIKIESGDTQRAIAALFTYWSAFWLGSVSPAQFSAHGKGNRTNNFVEAWHHWFNKRCVHAHLNVWDFIDEIKEAEESKSREFQAAENGDPIGRGSTPAQRKRNRNIARNSILLESGSLTVREFLQRTRRTFNIRLPADRKAAAEDADEYEGSDVLENEISDDGYPDRPYDRRRQRFPAGIHVGERQRRAKERRERADRRRECRERAEGSPARIGIIPVRPLSPDAPLPHAQSPDNSLPRLQTRDAPLPHPLSPGTSSARSMTLPETLPHPARRQRHRRFRRIRPFRRIHPAILHPEVILENRLLALRANGNNRYPEFESNIEPYDEEQELLMNEILAQRIRDLARNPSPPP</sequence>
<dbReference type="Proteomes" id="UP000076858">
    <property type="component" value="Unassembled WGS sequence"/>
</dbReference>
<dbReference type="AlphaFoldDB" id="A0A164Z8B0"/>
<evidence type="ECO:0000313" key="4">
    <source>
        <dbReference type="Proteomes" id="UP000076858"/>
    </source>
</evidence>
<protein>
    <recommendedName>
        <fullName evidence="2">MULE transposase domain-containing protein</fullName>
    </recommendedName>
</protein>
<evidence type="ECO:0000259" key="2">
    <source>
        <dbReference type="Pfam" id="PF10551"/>
    </source>
</evidence>
<dbReference type="OrthoDB" id="6368175at2759"/>
<proteinExistence type="predicted"/>